<evidence type="ECO:0008006" key="9">
    <source>
        <dbReference type="Google" id="ProtNLM"/>
    </source>
</evidence>
<feature type="transmembrane region" description="Helical" evidence="6">
    <location>
        <begin position="401"/>
        <end position="423"/>
    </location>
</feature>
<feature type="transmembrane region" description="Helical" evidence="6">
    <location>
        <begin position="178"/>
        <end position="201"/>
    </location>
</feature>
<feature type="transmembrane region" description="Helical" evidence="6">
    <location>
        <begin position="122"/>
        <end position="140"/>
    </location>
</feature>
<accession>A0A8J4M239</accession>
<feature type="transmembrane region" description="Helical" evidence="6">
    <location>
        <begin position="327"/>
        <end position="352"/>
    </location>
</feature>
<evidence type="ECO:0000256" key="6">
    <source>
        <dbReference type="SAM" id="Phobius"/>
    </source>
</evidence>
<evidence type="ECO:0000256" key="2">
    <source>
        <dbReference type="ARBA" id="ARBA00022692"/>
    </source>
</evidence>
<dbReference type="AlphaFoldDB" id="A0A8J4M239"/>
<evidence type="ECO:0000256" key="4">
    <source>
        <dbReference type="ARBA" id="ARBA00022989"/>
    </source>
</evidence>
<evidence type="ECO:0000313" key="8">
    <source>
        <dbReference type="Proteomes" id="UP000677918"/>
    </source>
</evidence>
<evidence type="ECO:0000313" key="7">
    <source>
        <dbReference type="EMBL" id="GIQ69465.1"/>
    </source>
</evidence>
<sequence>MRKDAHPLFQQYLHAVCSQVKAKELRQDIRAELTDHLEERMEVKLAEGSDEEAAAAWAIQQMGEADSVAQGLNHVHKPRTPWAMLGSLALLLAIALLVIYAVEQSYHARGSQLYISFFEKQTFFIAAGLLLLFALSRLPYRSLLRWSKWLYAGTILMVAVSASEYGVQVNGVSGYVNIGSFVVNTSVTSQYLFIIAAAGFLYRRKENWGAILWHTGLFTIIPMAIYSLAPSLPTLVIYAAAYTLLLIAAKCSWRWVLPHVFLNGLLMYGLTWYGRERFAGFLHREDLADGAGYVYVQIDEAIRSAGWWGHGFAAVADKLPFIHSDSIFTYMIYSLGWGFAAFVSVCILLFLIQLAQAGQSVRDSYGSMLIYGLSALFFVQFAWSIGMSLGLLPYSSVTLPLISYGGGNLLVQLTALGIIYSVYRGKDMVRIAWER</sequence>
<dbReference type="GO" id="GO:0005886">
    <property type="term" value="C:plasma membrane"/>
    <property type="evidence" value="ECO:0007669"/>
    <property type="project" value="TreeGrafter"/>
</dbReference>
<keyword evidence="4 6" id="KW-1133">Transmembrane helix</keyword>
<evidence type="ECO:0000256" key="5">
    <source>
        <dbReference type="ARBA" id="ARBA00023136"/>
    </source>
</evidence>
<protein>
    <recommendedName>
        <fullName evidence="9">FtsW/RodA/SpoVE family cell cycle protein</fullName>
    </recommendedName>
</protein>
<dbReference type="GO" id="GO:0051301">
    <property type="term" value="P:cell division"/>
    <property type="evidence" value="ECO:0007669"/>
    <property type="project" value="InterPro"/>
</dbReference>
<dbReference type="PANTHER" id="PTHR30474:SF1">
    <property type="entry name" value="PEPTIDOGLYCAN GLYCOSYLTRANSFERASE MRDB"/>
    <property type="match status" value="1"/>
</dbReference>
<dbReference type="GO" id="GO:0015648">
    <property type="term" value="F:lipid-linked peptidoglycan transporter activity"/>
    <property type="evidence" value="ECO:0007669"/>
    <property type="project" value="TreeGrafter"/>
</dbReference>
<dbReference type="Proteomes" id="UP000677918">
    <property type="component" value="Unassembled WGS sequence"/>
</dbReference>
<dbReference type="InterPro" id="IPR047928">
    <property type="entry name" value="Perm_prefix_1"/>
</dbReference>
<keyword evidence="2 6" id="KW-0812">Transmembrane</keyword>
<dbReference type="EMBL" id="BOVK01000028">
    <property type="protein sequence ID" value="GIQ69465.1"/>
    <property type="molecule type" value="Genomic_DNA"/>
</dbReference>
<evidence type="ECO:0000256" key="1">
    <source>
        <dbReference type="ARBA" id="ARBA00004141"/>
    </source>
</evidence>
<dbReference type="GO" id="GO:0032153">
    <property type="term" value="C:cell division site"/>
    <property type="evidence" value="ECO:0007669"/>
    <property type="project" value="TreeGrafter"/>
</dbReference>
<proteinExistence type="predicted"/>
<dbReference type="InterPro" id="IPR001182">
    <property type="entry name" value="FtsW/RodA"/>
</dbReference>
<dbReference type="NCBIfam" id="NF038403">
    <property type="entry name" value="perm_prefix_1"/>
    <property type="match status" value="1"/>
</dbReference>
<keyword evidence="5 6" id="KW-0472">Membrane</keyword>
<organism evidence="7 8">
    <name type="scientific">Xylanibacillus composti</name>
    <dbReference type="NCBI Taxonomy" id="1572762"/>
    <lineage>
        <taxon>Bacteria</taxon>
        <taxon>Bacillati</taxon>
        <taxon>Bacillota</taxon>
        <taxon>Bacilli</taxon>
        <taxon>Bacillales</taxon>
        <taxon>Paenibacillaceae</taxon>
        <taxon>Xylanibacillus</taxon>
    </lineage>
</organism>
<keyword evidence="3" id="KW-0133">Cell shape</keyword>
<name>A0A8J4M239_9BACL</name>
<keyword evidence="8" id="KW-1185">Reference proteome</keyword>
<dbReference type="PANTHER" id="PTHR30474">
    <property type="entry name" value="CELL CYCLE PROTEIN"/>
    <property type="match status" value="1"/>
</dbReference>
<evidence type="ECO:0000256" key="3">
    <source>
        <dbReference type="ARBA" id="ARBA00022960"/>
    </source>
</evidence>
<feature type="transmembrane region" description="Helical" evidence="6">
    <location>
        <begin position="364"/>
        <end position="389"/>
    </location>
</feature>
<dbReference type="RefSeq" id="WP_213412267.1">
    <property type="nucleotide sequence ID" value="NZ_BOVK01000028.1"/>
</dbReference>
<reference evidence="7" key="1">
    <citation type="submission" date="2021-04" db="EMBL/GenBank/DDBJ databases">
        <title>Draft genome sequence of Xylanibacillus composti strain K13.</title>
        <authorList>
            <person name="Uke A."/>
            <person name="Chhe C."/>
            <person name="Baramee S."/>
            <person name="Kosugi A."/>
        </authorList>
    </citation>
    <scope>NUCLEOTIDE SEQUENCE</scope>
    <source>
        <strain evidence="7">K13</strain>
    </source>
</reference>
<feature type="transmembrane region" description="Helical" evidence="6">
    <location>
        <begin position="82"/>
        <end position="102"/>
    </location>
</feature>
<gene>
    <name evidence="7" type="ORF">XYCOK13_22890</name>
</gene>
<comment type="subcellular location">
    <subcellularLocation>
        <location evidence="1">Membrane</location>
        <topology evidence="1">Multi-pass membrane protein</topology>
    </subcellularLocation>
</comment>
<dbReference type="GO" id="GO:0008360">
    <property type="term" value="P:regulation of cell shape"/>
    <property type="evidence" value="ECO:0007669"/>
    <property type="project" value="UniProtKB-KW"/>
</dbReference>
<dbReference type="Pfam" id="PF01098">
    <property type="entry name" value="FTSW_RODA_SPOVE"/>
    <property type="match status" value="1"/>
</dbReference>
<comment type="caution">
    <text evidence="7">The sequence shown here is derived from an EMBL/GenBank/DDBJ whole genome shotgun (WGS) entry which is preliminary data.</text>
</comment>
<feature type="transmembrane region" description="Helical" evidence="6">
    <location>
        <begin position="149"/>
        <end position="166"/>
    </location>
</feature>
<feature type="transmembrane region" description="Helical" evidence="6">
    <location>
        <begin position="256"/>
        <end position="274"/>
    </location>
</feature>